<protein>
    <submittedName>
        <fullName evidence="6">LysR family transcriptional regulator</fullName>
    </submittedName>
</protein>
<keyword evidence="7" id="KW-1185">Reference proteome</keyword>
<proteinExistence type="inferred from homology"/>
<organism evidence="6 7">
    <name type="scientific">Psychromarinibacter sediminicola</name>
    <dbReference type="NCBI Taxonomy" id="3033385"/>
    <lineage>
        <taxon>Bacteria</taxon>
        <taxon>Pseudomonadati</taxon>
        <taxon>Pseudomonadota</taxon>
        <taxon>Alphaproteobacteria</taxon>
        <taxon>Rhodobacterales</taxon>
        <taxon>Paracoccaceae</taxon>
        <taxon>Psychromarinibacter</taxon>
    </lineage>
</organism>
<comment type="caution">
    <text evidence="6">The sequence shown here is derived from an EMBL/GenBank/DDBJ whole genome shotgun (WGS) entry which is preliminary data.</text>
</comment>
<dbReference type="SUPFAM" id="SSF53850">
    <property type="entry name" value="Periplasmic binding protein-like II"/>
    <property type="match status" value="1"/>
</dbReference>
<accession>A0AAE3T9P1</accession>
<dbReference type="PANTHER" id="PTHR30419">
    <property type="entry name" value="HTH-TYPE TRANSCRIPTIONAL REGULATOR YBHD"/>
    <property type="match status" value="1"/>
</dbReference>
<sequence>MQLSRLTLKQLYAIAAVYRTGKVSAAAEQLFITQSAVSVLIRQAEGALGLALFDRTTRSLVPTAATEEAIGVIERILGDLDALSLTMGELRELRRGQVRLTATPATAQAFLPRTVERFRAAYPAIGLVLDDCAPNQFLPNIRQERAEFGVGMPPPDRGEFDWSLLHDDPLCLICPADHAFGGRTAVAWAELRDVPLLLSRRDYGVRTIVEETLLQQGIRPTLGAEIGFLGSAFWMASAGIGLSILPQRLTRAFIGGDLVSVPLTGPVRTRPIGIVTRRGRSLSPSSRSFVDMLMEEQGQP</sequence>
<dbReference type="InterPro" id="IPR000847">
    <property type="entry name" value="LysR_HTH_N"/>
</dbReference>
<dbReference type="AlphaFoldDB" id="A0AAE3T9P1"/>
<evidence type="ECO:0000313" key="7">
    <source>
        <dbReference type="Proteomes" id="UP001220964"/>
    </source>
</evidence>
<evidence type="ECO:0000256" key="4">
    <source>
        <dbReference type="ARBA" id="ARBA00023163"/>
    </source>
</evidence>
<dbReference type="EMBL" id="JARGYC010000039">
    <property type="protein sequence ID" value="MDF0602003.1"/>
    <property type="molecule type" value="Genomic_DNA"/>
</dbReference>
<dbReference type="InterPro" id="IPR036388">
    <property type="entry name" value="WH-like_DNA-bd_sf"/>
</dbReference>
<evidence type="ECO:0000256" key="2">
    <source>
        <dbReference type="ARBA" id="ARBA00023015"/>
    </source>
</evidence>
<gene>
    <name evidence="6" type="ORF">P1J78_14760</name>
</gene>
<evidence type="ECO:0000313" key="6">
    <source>
        <dbReference type="EMBL" id="MDF0602003.1"/>
    </source>
</evidence>
<dbReference type="Gene3D" id="3.40.190.290">
    <property type="match status" value="1"/>
</dbReference>
<dbReference type="SUPFAM" id="SSF46785">
    <property type="entry name" value="Winged helix' DNA-binding domain"/>
    <property type="match status" value="1"/>
</dbReference>
<evidence type="ECO:0000259" key="5">
    <source>
        <dbReference type="PROSITE" id="PS50931"/>
    </source>
</evidence>
<dbReference type="Gene3D" id="1.10.10.10">
    <property type="entry name" value="Winged helix-like DNA-binding domain superfamily/Winged helix DNA-binding domain"/>
    <property type="match status" value="1"/>
</dbReference>
<dbReference type="InterPro" id="IPR005119">
    <property type="entry name" value="LysR_subst-bd"/>
</dbReference>
<comment type="similarity">
    <text evidence="1">Belongs to the LysR transcriptional regulatory family.</text>
</comment>
<dbReference type="Pfam" id="PF00126">
    <property type="entry name" value="HTH_1"/>
    <property type="match status" value="1"/>
</dbReference>
<dbReference type="RefSeq" id="WP_275568140.1">
    <property type="nucleotide sequence ID" value="NZ_JARGYC010000039.1"/>
</dbReference>
<dbReference type="InterPro" id="IPR036390">
    <property type="entry name" value="WH_DNA-bd_sf"/>
</dbReference>
<dbReference type="Pfam" id="PF03466">
    <property type="entry name" value="LysR_substrate"/>
    <property type="match status" value="1"/>
</dbReference>
<dbReference type="GO" id="GO:0003677">
    <property type="term" value="F:DNA binding"/>
    <property type="evidence" value="ECO:0007669"/>
    <property type="project" value="UniProtKB-KW"/>
</dbReference>
<reference evidence="6" key="1">
    <citation type="submission" date="2023-03" db="EMBL/GenBank/DDBJ databases">
        <title>Multiphase analysis and comparison of six strains from genera Psychromarinibacter, Lutimaribacter, and Maritimibacter, including a novel species: Psychromarinibacter sediminicola sp. nov.</title>
        <authorList>
            <person name="Wang Y.-H."/>
            <person name="Ye M.-Q."/>
            <person name="Du Z.-J."/>
        </authorList>
    </citation>
    <scope>NUCLEOTIDE SEQUENCE</scope>
    <source>
        <strain evidence="6">C21-152</strain>
    </source>
</reference>
<dbReference type="InterPro" id="IPR050950">
    <property type="entry name" value="HTH-type_LysR_regulators"/>
</dbReference>
<keyword evidence="2" id="KW-0805">Transcription regulation</keyword>
<dbReference type="PANTHER" id="PTHR30419:SF8">
    <property type="entry name" value="NITROGEN ASSIMILATION TRANSCRIPTIONAL ACTIVATOR-RELATED"/>
    <property type="match status" value="1"/>
</dbReference>
<evidence type="ECO:0000256" key="3">
    <source>
        <dbReference type="ARBA" id="ARBA00023125"/>
    </source>
</evidence>
<name>A0AAE3T9P1_9RHOB</name>
<feature type="domain" description="HTH lysR-type" evidence="5">
    <location>
        <begin position="6"/>
        <end position="63"/>
    </location>
</feature>
<dbReference type="CDD" id="cd08440">
    <property type="entry name" value="PBP2_LTTR_like_4"/>
    <property type="match status" value="1"/>
</dbReference>
<evidence type="ECO:0000256" key="1">
    <source>
        <dbReference type="ARBA" id="ARBA00009437"/>
    </source>
</evidence>
<keyword evidence="4" id="KW-0804">Transcription</keyword>
<dbReference type="PROSITE" id="PS50931">
    <property type="entry name" value="HTH_LYSR"/>
    <property type="match status" value="1"/>
</dbReference>
<dbReference type="GO" id="GO:0005829">
    <property type="term" value="C:cytosol"/>
    <property type="evidence" value="ECO:0007669"/>
    <property type="project" value="TreeGrafter"/>
</dbReference>
<dbReference type="Proteomes" id="UP001220964">
    <property type="component" value="Unassembled WGS sequence"/>
</dbReference>
<dbReference type="GO" id="GO:0003700">
    <property type="term" value="F:DNA-binding transcription factor activity"/>
    <property type="evidence" value="ECO:0007669"/>
    <property type="project" value="InterPro"/>
</dbReference>
<keyword evidence="3" id="KW-0238">DNA-binding</keyword>